<keyword evidence="6" id="KW-0862">Zinc</keyword>
<dbReference type="SUPFAM" id="SSF64484">
    <property type="entry name" value="beta and beta-prime subunits of DNA dependent RNA-polymerase"/>
    <property type="match status" value="1"/>
</dbReference>
<evidence type="ECO:0000256" key="8">
    <source>
        <dbReference type="ARBA" id="ARBA00023163"/>
    </source>
</evidence>
<accession>X1JHB6</accession>
<sequence length="145" mass="16763">MIEVNDFDAIRISLASPEQIRSWSYGEVTKPETINYRTLKPERDGLFCEKTFGPTKDFECACGKYKRIRYKGIICDKCHVEIARSKVRRERMGHIEMACPVGHIWFSRGIPSRVGLLLDLSARSLERVLYFSHYIITSVDEEASQ</sequence>
<evidence type="ECO:0000259" key="10">
    <source>
        <dbReference type="Pfam" id="PF04997"/>
    </source>
</evidence>
<keyword evidence="3" id="KW-0808">Transferase</keyword>
<evidence type="ECO:0000256" key="9">
    <source>
        <dbReference type="ARBA" id="ARBA00048552"/>
    </source>
</evidence>
<evidence type="ECO:0000256" key="1">
    <source>
        <dbReference type="ARBA" id="ARBA00012418"/>
    </source>
</evidence>
<evidence type="ECO:0000256" key="4">
    <source>
        <dbReference type="ARBA" id="ARBA00022695"/>
    </source>
</evidence>
<keyword evidence="5" id="KW-0479">Metal-binding</keyword>
<dbReference type="GO" id="GO:0006351">
    <property type="term" value="P:DNA-templated transcription"/>
    <property type="evidence" value="ECO:0007669"/>
    <property type="project" value="InterPro"/>
</dbReference>
<dbReference type="InterPro" id="IPR007080">
    <property type="entry name" value="RNA_pol_Rpb1_1"/>
</dbReference>
<keyword evidence="7" id="KW-0460">Magnesium</keyword>
<keyword evidence="8" id="KW-0804">Transcription</keyword>
<evidence type="ECO:0000256" key="7">
    <source>
        <dbReference type="ARBA" id="ARBA00022842"/>
    </source>
</evidence>
<feature type="domain" description="RNA polymerase Rpb1" evidence="10">
    <location>
        <begin position="6"/>
        <end position="140"/>
    </location>
</feature>
<dbReference type="FunFam" id="4.10.860.120:FF:000001">
    <property type="entry name" value="DNA-directed RNA polymerase subunit beta"/>
    <property type="match status" value="1"/>
</dbReference>
<dbReference type="GO" id="GO:0003677">
    <property type="term" value="F:DNA binding"/>
    <property type="evidence" value="ECO:0007669"/>
    <property type="project" value="InterPro"/>
</dbReference>
<evidence type="ECO:0000256" key="3">
    <source>
        <dbReference type="ARBA" id="ARBA00022679"/>
    </source>
</evidence>
<evidence type="ECO:0000313" key="11">
    <source>
        <dbReference type="EMBL" id="GAH77724.1"/>
    </source>
</evidence>
<evidence type="ECO:0000256" key="2">
    <source>
        <dbReference type="ARBA" id="ARBA00022478"/>
    </source>
</evidence>
<dbReference type="InterPro" id="IPR045867">
    <property type="entry name" value="DNA-dir_RpoC_beta_prime"/>
</dbReference>
<dbReference type="GO" id="GO:0046872">
    <property type="term" value="F:metal ion binding"/>
    <property type="evidence" value="ECO:0007669"/>
    <property type="project" value="UniProtKB-KW"/>
</dbReference>
<comment type="catalytic activity">
    <reaction evidence="9">
        <text>RNA(n) + a ribonucleoside 5'-triphosphate = RNA(n+1) + diphosphate</text>
        <dbReference type="Rhea" id="RHEA:21248"/>
        <dbReference type="Rhea" id="RHEA-COMP:14527"/>
        <dbReference type="Rhea" id="RHEA-COMP:17342"/>
        <dbReference type="ChEBI" id="CHEBI:33019"/>
        <dbReference type="ChEBI" id="CHEBI:61557"/>
        <dbReference type="ChEBI" id="CHEBI:140395"/>
        <dbReference type="EC" id="2.7.7.6"/>
    </reaction>
</comment>
<name>X1JHB6_9ZZZZ</name>
<dbReference type="InterPro" id="IPR044893">
    <property type="entry name" value="RNA_pol_Rpb1_clamp_domain"/>
</dbReference>
<evidence type="ECO:0000256" key="6">
    <source>
        <dbReference type="ARBA" id="ARBA00022833"/>
    </source>
</evidence>
<gene>
    <name evidence="11" type="ORF">S03H2_60656</name>
</gene>
<evidence type="ECO:0000256" key="5">
    <source>
        <dbReference type="ARBA" id="ARBA00022723"/>
    </source>
</evidence>
<dbReference type="PANTHER" id="PTHR19376">
    <property type="entry name" value="DNA-DIRECTED RNA POLYMERASE"/>
    <property type="match status" value="1"/>
</dbReference>
<keyword evidence="2" id="KW-0240">DNA-directed RNA polymerase</keyword>
<dbReference type="Pfam" id="PF04997">
    <property type="entry name" value="RNA_pol_Rpb1_1"/>
    <property type="match status" value="1"/>
</dbReference>
<keyword evidence="4" id="KW-0548">Nucleotidyltransferase</keyword>
<organism evidence="11">
    <name type="scientific">marine sediment metagenome</name>
    <dbReference type="NCBI Taxonomy" id="412755"/>
    <lineage>
        <taxon>unclassified sequences</taxon>
        <taxon>metagenomes</taxon>
        <taxon>ecological metagenomes</taxon>
    </lineage>
</organism>
<reference evidence="11" key="1">
    <citation type="journal article" date="2014" name="Front. Microbiol.">
        <title>High frequency of phylogenetically diverse reductive dehalogenase-homologous genes in deep subseafloor sedimentary metagenomes.</title>
        <authorList>
            <person name="Kawai M."/>
            <person name="Futagami T."/>
            <person name="Toyoda A."/>
            <person name="Takaki Y."/>
            <person name="Nishi S."/>
            <person name="Hori S."/>
            <person name="Arai W."/>
            <person name="Tsubouchi T."/>
            <person name="Morono Y."/>
            <person name="Uchiyama I."/>
            <person name="Ito T."/>
            <person name="Fujiyama A."/>
            <person name="Inagaki F."/>
            <person name="Takami H."/>
        </authorList>
    </citation>
    <scope>NUCLEOTIDE SEQUENCE</scope>
    <source>
        <strain evidence="11">Expedition CK06-06</strain>
    </source>
</reference>
<protein>
    <recommendedName>
        <fullName evidence="1">DNA-directed RNA polymerase</fullName>
        <ecNumber evidence="1">2.7.7.6</ecNumber>
    </recommendedName>
</protein>
<dbReference type="AlphaFoldDB" id="X1JHB6"/>
<comment type="caution">
    <text evidence="11">The sequence shown here is derived from an EMBL/GenBank/DDBJ whole genome shotgun (WGS) entry which is preliminary data.</text>
</comment>
<dbReference type="Gene3D" id="4.10.860.120">
    <property type="entry name" value="RNA polymerase II, clamp domain"/>
    <property type="match status" value="1"/>
</dbReference>
<dbReference type="GO" id="GO:0000428">
    <property type="term" value="C:DNA-directed RNA polymerase complex"/>
    <property type="evidence" value="ECO:0007669"/>
    <property type="project" value="UniProtKB-KW"/>
</dbReference>
<dbReference type="PANTHER" id="PTHR19376:SF54">
    <property type="entry name" value="DNA-DIRECTED RNA POLYMERASE SUBUNIT BETA"/>
    <property type="match status" value="1"/>
</dbReference>
<dbReference type="EC" id="2.7.7.6" evidence="1"/>
<proteinExistence type="predicted"/>
<dbReference type="EMBL" id="BARU01039106">
    <property type="protein sequence ID" value="GAH77724.1"/>
    <property type="molecule type" value="Genomic_DNA"/>
</dbReference>
<dbReference type="GO" id="GO:0003899">
    <property type="term" value="F:DNA-directed RNA polymerase activity"/>
    <property type="evidence" value="ECO:0007669"/>
    <property type="project" value="UniProtKB-EC"/>
</dbReference>
<feature type="non-terminal residue" evidence="11">
    <location>
        <position position="145"/>
    </location>
</feature>